<dbReference type="PANTHER" id="PTHR46599">
    <property type="entry name" value="PIGGYBAC TRANSPOSABLE ELEMENT-DERIVED PROTEIN 4"/>
    <property type="match status" value="1"/>
</dbReference>
<evidence type="ECO:0000259" key="3">
    <source>
        <dbReference type="Pfam" id="PF13843"/>
    </source>
</evidence>
<dbReference type="PANTHER" id="PTHR46599:SF3">
    <property type="entry name" value="PIGGYBAC TRANSPOSABLE ELEMENT-DERIVED PROTEIN 4"/>
    <property type="match status" value="1"/>
</dbReference>
<reference evidence="4" key="1">
    <citation type="submission" date="2022-03" db="EMBL/GenBank/DDBJ databases">
        <authorList>
            <person name="Sayadi A."/>
        </authorList>
    </citation>
    <scope>NUCLEOTIDE SEQUENCE</scope>
</reference>
<dbReference type="Pfam" id="PF13843">
    <property type="entry name" value="DDE_Tnp_1_7"/>
    <property type="match status" value="1"/>
</dbReference>
<feature type="region of interest" description="Disordered" evidence="1">
    <location>
        <begin position="20"/>
        <end position="58"/>
    </location>
</feature>
<dbReference type="EMBL" id="CAKOFQ010007489">
    <property type="protein sequence ID" value="CAH2002249.1"/>
    <property type="molecule type" value="Genomic_DNA"/>
</dbReference>
<dbReference type="Proteomes" id="UP001152888">
    <property type="component" value="Unassembled WGS sequence"/>
</dbReference>
<evidence type="ECO:0000313" key="5">
    <source>
        <dbReference type="Proteomes" id="UP001152888"/>
    </source>
</evidence>
<feature type="domain" description="PiggyBac transposable element-derived protein" evidence="3">
    <location>
        <begin position="59"/>
        <end position="222"/>
    </location>
</feature>
<name>A0A9P0LTC3_ACAOB</name>
<dbReference type="OrthoDB" id="364224at2759"/>
<protein>
    <recommendedName>
        <fullName evidence="6">PiggyBac transposable element-derived protein 4</fullName>
    </recommendedName>
</protein>
<organism evidence="4 5">
    <name type="scientific">Acanthoscelides obtectus</name>
    <name type="common">Bean weevil</name>
    <name type="synonym">Bruchus obtectus</name>
    <dbReference type="NCBI Taxonomy" id="200917"/>
    <lineage>
        <taxon>Eukaryota</taxon>
        <taxon>Metazoa</taxon>
        <taxon>Ecdysozoa</taxon>
        <taxon>Arthropoda</taxon>
        <taxon>Hexapoda</taxon>
        <taxon>Insecta</taxon>
        <taxon>Pterygota</taxon>
        <taxon>Neoptera</taxon>
        <taxon>Endopterygota</taxon>
        <taxon>Coleoptera</taxon>
        <taxon>Polyphaga</taxon>
        <taxon>Cucujiformia</taxon>
        <taxon>Chrysomeloidea</taxon>
        <taxon>Chrysomelidae</taxon>
        <taxon>Bruchinae</taxon>
        <taxon>Bruchini</taxon>
        <taxon>Acanthoscelides</taxon>
    </lineage>
</organism>
<keyword evidence="5" id="KW-1185">Reference proteome</keyword>
<feature type="compositionally biased region" description="Acidic residues" evidence="1">
    <location>
        <begin position="20"/>
        <end position="49"/>
    </location>
</feature>
<evidence type="ECO:0000259" key="2">
    <source>
        <dbReference type="Pfam" id="PF13842"/>
    </source>
</evidence>
<evidence type="ECO:0000313" key="4">
    <source>
        <dbReference type="EMBL" id="CAH2002249.1"/>
    </source>
</evidence>
<proteinExistence type="predicted"/>
<dbReference type="AlphaFoldDB" id="A0A9P0LTC3"/>
<comment type="caution">
    <text evidence="4">The sequence shown here is derived from an EMBL/GenBank/DDBJ whole genome shotgun (WGS) entry which is preliminary data.</text>
</comment>
<evidence type="ECO:0000256" key="1">
    <source>
        <dbReference type="SAM" id="MobiDB-lite"/>
    </source>
</evidence>
<dbReference type="InterPro" id="IPR029526">
    <property type="entry name" value="PGBD"/>
</dbReference>
<dbReference type="Pfam" id="PF13842">
    <property type="entry name" value="zf-Tnp_2"/>
    <property type="match status" value="1"/>
</dbReference>
<dbReference type="InterPro" id="IPR032718">
    <property type="entry name" value="PGBD4_Znf_C"/>
</dbReference>
<gene>
    <name evidence="4" type="ORF">ACAOBT_LOCUS26699</name>
</gene>
<evidence type="ECO:0008006" key="6">
    <source>
        <dbReference type="Google" id="ProtNLM"/>
    </source>
</evidence>
<accession>A0A9P0LTC3</accession>
<feature type="domain" description="PiggyBac transposable element-derived protein 4 C-terminal zinc-finger" evidence="2">
    <location>
        <begin position="287"/>
        <end position="326"/>
    </location>
</feature>
<sequence>MTERRGPQYYTDEELLEILMNSDEETSDIDENEVPTSNEDEVDETESDLEGSNSNIQEFEGNLGKGANIVLTLIEPYMYKGHNIFLDNWYSSPTLFRVLHQHEINACGTVRANRSHMPPLKKKLNSGELQHASTDTLLALKWKDKRDVMMLTTFHTADVVPVQNKRGIEATKPVCILEYNKNMGAVDRCDMLYSSTETIRKSIKCYKKIFFHLLDISILNAHALYQLKTGKKLPLIDFQLQLVKQLLDEHKKAHPRLVAGRANEDFSLRLTERHFPSLTEQRNEQNKLVPRRCVVCSKRRKRRETTYRCLKCDVALCVVPCFEHYHTLKKI</sequence>